<evidence type="ECO:0000256" key="1">
    <source>
        <dbReference type="SAM" id="MobiDB-lite"/>
    </source>
</evidence>
<dbReference type="InterPro" id="IPR036388">
    <property type="entry name" value="WH-like_DNA-bd_sf"/>
</dbReference>
<comment type="caution">
    <text evidence="3">The sequence shown here is derived from an EMBL/GenBank/DDBJ whole genome shotgun (WGS) entry which is preliminary data.</text>
</comment>
<sequence>MTAARSGGAGAPGGHPRGRLDDVIHAPVRFSVTAALAAVDEAEFKVVRDAVEITDSALSKQVAVLEEAGYVKVRKGFVGKRPRTHLSLTGAGRDAFARHVRALRDIAATGLPGSPP</sequence>
<dbReference type="Proteomes" id="UP000295281">
    <property type="component" value="Unassembled WGS sequence"/>
</dbReference>
<protein>
    <submittedName>
        <fullName evidence="3">Winged helix DNA-binding protein</fullName>
    </submittedName>
</protein>
<dbReference type="AlphaFoldDB" id="A0A4R6V1R4"/>
<dbReference type="PANTHER" id="PTHR37318">
    <property type="entry name" value="BSL7504 PROTEIN"/>
    <property type="match status" value="1"/>
</dbReference>
<keyword evidence="3" id="KW-0238">DNA-binding</keyword>
<dbReference type="RefSeq" id="WP_133741292.1">
    <property type="nucleotide sequence ID" value="NZ_SNYN01000006.1"/>
</dbReference>
<dbReference type="Gene3D" id="1.10.10.10">
    <property type="entry name" value="Winged helix-like DNA-binding domain superfamily/Winged helix DNA-binding domain"/>
    <property type="match status" value="1"/>
</dbReference>
<name>A0A4R6V1R4_9ACTN</name>
<dbReference type="InterPro" id="IPR036390">
    <property type="entry name" value="WH_DNA-bd_sf"/>
</dbReference>
<evidence type="ECO:0000259" key="2">
    <source>
        <dbReference type="Pfam" id="PF13601"/>
    </source>
</evidence>
<dbReference type="EMBL" id="SNYN01000006">
    <property type="protein sequence ID" value="TDQ52375.1"/>
    <property type="molecule type" value="Genomic_DNA"/>
</dbReference>
<organism evidence="3 4">
    <name type="scientific">Actinorugispora endophytica</name>
    <dbReference type="NCBI Taxonomy" id="1605990"/>
    <lineage>
        <taxon>Bacteria</taxon>
        <taxon>Bacillati</taxon>
        <taxon>Actinomycetota</taxon>
        <taxon>Actinomycetes</taxon>
        <taxon>Streptosporangiales</taxon>
        <taxon>Nocardiopsidaceae</taxon>
        <taxon>Actinorugispora</taxon>
    </lineage>
</organism>
<proteinExistence type="predicted"/>
<dbReference type="InterPro" id="IPR027395">
    <property type="entry name" value="WH_DNA-bd_dom"/>
</dbReference>
<dbReference type="SUPFAM" id="SSF46785">
    <property type="entry name" value="Winged helix' DNA-binding domain"/>
    <property type="match status" value="1"/>
</dbReference>
<feature type="region of interest" description="Disordered" evidence="1">
    <location>
        <begin position="1"/>
        <end position="20"/>
    </location>
</feature>
<dbReference type="PANTHER" id="PTHR37318:SF1">
    <property type="entry name" value="BSL7504 PROTEIN"/>
    <property type="match status" value="1"/>
</dbReference>
<keyword evidence="4" id="KW-1185">Reference proteome</keyword>
<dbReference type="GO" id="GO:0003677">
    <property type="term" value="F:DNA binding"/>
    <property type="evidence" value="ECO:0007669"/>
    <property type="project" value="UniProtKB-KW"/>
</dbReference>
<reference evidence="3 4" key="1">
    <citation type="submission" date="2019-03" db="EMBL/GenBank/DDBJ databases">
        <title>Genomic Encyclopedia of Type Strains, Phase IV (KMG-IV): sequencing the most valuable type-strain genomes for metagenomic binning, comparative biology and taxonomic classification.</title>
        <authorList>
            <person name="Goeker M."/>
        </authorList>
    </citation>
    <scope>NUCLEOTIDE SEQUENCE [LARGE SCALE GENOMIC DNA]</scope>
    <source>
        <strain evidence="3 4">DSM 46770</strain>
    </source>
</reference>
<dbReference type="Pfam" id="PF13601">
    <property type="entry name" value="HTH_34"/>
    <property type="match status" value="1"/>
</dbReference>
<feature type="domain" description="Winged helix DNA-binding" evidence="2">
    <location>
        <begin position="28"/>
        <end position="106"/>
    </location>
</feature>
<dbReference type="OrthoDB" id="4952043at2"/>
<accession>A0A4R6V1R4</accession>
<gene>
    <name evidence="3" type="ORF">EV190_10612</name>
</gene>
<evidence type="ECO:0000313" key="4">
    <source>
        <dbReference type="Proteomes" id="UP000295281"/>
    </source>
</evidence>
<evidence type="ECO:0000313" key="3">
    <source>
        <dbReference type="EMBL" id="TDQ52375.1"/>
    </source>
</evidence>